<name>A0A3D9HZC8_9BACL</name>
<comment type="caution">
    <text evidence="2">The sequence shown here is derived from an EMBL/GenBank/DDBJ whole genome shotgun (WGS) entry which is preliminary data.</text>
</comment>
<sequence length="377" mass="42378">MRIFTFTGIILILLIFTLAYKYDHQQPKLELHELQAFSNTVVSKKNQPLEIVEKDLYEKLRLGSPINYLVLGDSIGESDGAENENERWYLGLTSQIQKFFKGNVIHDINGTPGGTIFGGWIDYLTLQKSNKDFDMVILCFGQNDQTAMELEIFQANYEALVRKIKIDYPKAEIVTLIESSLSKEEYVESINEISEYYNLLVVDTRAAFRASGKPYNTLTNDGTHPNSAGYRLYTKSIFEAIQSKVQTTVVTTIPSDLLFADTKIFQTGQRLTNWENLNGFELTREGGILGKAGASAELSFTGELLGIEKWADVTGGDYEVYVDSQLIKKFDNRAPFRVNWESLISYNLGTGEHKVVIKIPDDSPANAIVNISSIISN</sequence>
<dbReference type="Pfam" id="PF13472">
    <property type="entry name" value="Lipase_GDSL_2"/>
    <property type="match status" value="1"/>
</dbReference>
<gene>
    <name evidence="2" type="ORF">DFP95_12264</name>
</gene>
<feature type="domain" description="SGNH hydrolase-type esterase" evidence="1">
    <location>
        <begin position="70"/>
        <end position="232"/>
    </location>
</feature>
<dbReference type="InterPro" id="IPR036514">
    <property type="entry name" value="SGNH_hydro_sf"/>
</dbReference>
<dbReference type="InterPro" id="IPR013830">
    <property type="entry name" value="SGNH_hydro"/>
</dbReference>
<dbReference type="EMBL" id="QRDY01000022">
    <property type="protein sequence ID" value="RED54739.1"/>
    <property type="molecule type" value="Genomic_DNA"/>
</dbReference>
<keyword evidence="3" id="KW-1185">Reference proteome</keyword>
<dbReference type="Gene3D" id="3.40.50.1110">
    <property type="entry name" value="SGNH hydrolase"/>
    <property type="match status" value="1"/>
</dbReference>
<protein>
    <submittedName>
        <fullName evidence="2">Lysophospholipase L1-like esterase</fullName>
    </submittedName>
</protein>
<dbReference type="AlphaFoldDB" id="A0A3D9HZC8"/>
<dbReference type="Gene3D" id="2.60.120.260">
    <property type="entry name" value="Galactose-binding domain-like"/>
    <property type="match status" value="1"/>
</dbReference>
<evidence type="ECO:0000259" key="1">
    <source>
        <dbReference type="Pfam" id="PF13472"/>
    </source>
</evidence>
<organism evidence="2 3">
    <name type="scientific">Cohnella lupini</name>
    <dbReference type="NCBI Taxonomy" id="1294267"/>
    <lineage>
        <taxon>Bacteria</taxon>
        <taxon>Bacillati</taxon>
        <taxon>Bacillota</taxon>
        <taxon>Bacilli</taxon>
        <taxon>Bacillales</taxon>
        <taxon>Paenibacillaceae</taxon>
        <taxon>Cohnella</taxon>
    </lineage>
</organism>
<dbReference type="RefSeq" id="WP_181907590.1">
    <property type="nucleotide sequence ID" value="NZ_QRDY01000022.1"/>
</dbReference>
<evidence type="ECO:0000313" key="2">
    <source>
        <dbReference type="EMBL" id="RED54739.1"/>
    </source>
</evidence>
<dbReference type="CDD" id="cd00229">
    <property type="entry name" value="SGNH_hydrolase"/>
    <property type="match status" value="1"/>
</dbReference>
<proteinExistence type="predicted"/>
<dbReference type="SUPFAM" id="SSF52266">
    <property type="entry name" value="SGNH hydrolase"/>
    <property type="match status" value="1"/>
</dbReference>
<reference evidence="2 3" key="1">
    <citation type="submission" date="2018-07" db="EMBL/GenBank/DDBJ databases">
        <title>Genomic Encyclopedia of Type Strains, Phase III (KMG-III): the genomes of soil and plant-associated and newly described type strains.</title>
        <authorList>
            <person name="Whitman W."/>
        </authorList>
    </citation>
    <scope>NUCLEOTIDE SEQUENCE [LARGE SCALE GENOMIC DNA]</scope>
    <source>
        <strain evidence="2 3">CECT 8236</strain>
    </source>
</reference>
<evidence type="ECO:0000313" key="3">
    <source>
        <dbReference type="Proteomes" id="UP000256869"/>
    </source>
</evidence>
<accession>A0A3D9HZC8</accession>
<dbReference type="Proteomes" id="UP000256869">
    <property type="component" value="Unassembled WGS sequence"/>
</dbReference>